<accession>A0ABV4C601</accession>
<evidence type="ECO:0000256" key="4">
    <source>
        <dbReference type="ARBA" id="ARBA00024207"/>
    </source>
</evidence>
<evidence type="ECO:0000313" key="5">
    <source>
        <dbReference type="EMBL" id="MEY8016710.1"/>
    </source>
</evidence>
<dbReference type="Pfam" id="PF01934">
    <property type="entry name" value="HepT-like"/>
    <property type="match status" value="1"/>
</dbReference>
<organism evidence="5 6">
    <name type="scientific">Mycobacterium servetii</name>
    <dbReference type="NCBI Taxonomy" id="3237418"/>
    <lineage>
        <taxon>Bacteria</taxon>
        <taxon>Bacillati</taxon>
        <taxon>Actinomycetota</taxon>
        <taxon>Actinomycetes</taxon>
        <taxon>Mycobacteriales</taxon>
        <taxon>Mycobacteriaceae</taxon>
        <taxon>Mycobacterium</taxon>
    </lineage>
</organism>
<keyword evidence="2" id="KW-0540">Nuclease</keyword>
<proteinExistence type="inferred from homology"/>
<dbReference type="NCBIfam" id="NF047751">
    <property type="entry name" value="HepT_toxin"/>
    <property type="match status" value="1"/>
</dbReference>
<evidence type="ECO:0000313" key="6">
    <source>
        <dbReference type="Proteomes" id="UP001564760"/>
    </source>
</evidence>
<sequence>MVDEVRVLRLLRAVTDDLDLLFQESKADAARRADPLWLRGVKYTFVTSIEACIDIAQHICSAQGWGPPADNGDAMNVLGRHGALTADLSDAMRKAVGFRNVLVHEYVEVSDAIVESRLSDLRDLDQFVEQVTAFLRDGPRA</sequence>
<evidence type="ECO:0000256" key="3">
    <source>
        <dbReference type="ARBA" id="ARBA00022801"/>
    </source>
</evidence>
<dbReference type="PANTHER" id="PTHR33397:SF5">
    <property type="entry name" value="RNASE YUTE-RELATED"/>
    <property type="match status" value="1"/>
</dbReference>
<dbReference type="InterPro" id="IPR008201">
    <property type="entry name" value="HepT-like"/>
</dbReference>
<dbReference type="PANTHER" id="PTHR33397">
    <property type="entry name" value="UPF0331 PROTEIN YUTE"/>
    <property type="match status" value="1"/>
</dbReference>
<evidence type="ECO:0000256" key="1">
    <source>
        <dbReference type="ARBA" id="ARBA00022649"/>
    </source>
</evidence>
<dbReference type="EMBL" id="JBGEDP010000001">
    <property type="protein sequence ID" value="MEY8016710.1"/>
    <property type="molecule type" value="Genomic_DNA"/>
</dbReference>
<dbReference type="RefSeq" id="WP_369739084.1">
    <property type="nucleotide sequence ID" value="NZ_JBGEDP010000001.1"/>
</dbReference>
<dbReference type="Proteomes" id="UP001564760">
    <property type="component" value="Unassembled WGS sequence"/>
</dbReference>
<dbReference type="Gene3D" id="1.20.120.580">
    <property type="entry name" value="bsu32300-like"/>
    <property type="match status" value="1"/>
</dbReference>
<dbReference type="InterPro" id="IPR037038">
    <property type="entry name" value="HepT-like_sf"/>
</dbReference>
<comment type="similarity">
    <text evidence="4">Belongs to the HepT RNase toxin family.</text>
</comment>
<keyword evidence="3" id="KW-0378">Hydrolase</keyword>
<protein>
    <submittedName>
        <fullName evidence="5">DUF86 domain-containing protein</fullName>
    </submittedName>
</protein>
<keyword evidence="6" id="KW-1185">Reference proteome</keyword>
<dbReference type="InterPro" id="IPR052379">
    <property type="entry name" value="Type_VII_TA_RNase"/>
</dbReference>
<evidence type="ECO:0000256" key="2">
    <source>
        <dbReference type="ARBA" id="ARBA00022722"/>
    </source>
</evidence>
<name>A0ABV4C601_9MYCO</name>
<keyword evidence="1" id="KW-1277">Toxin-antitoxin system</keyword>
<reference evidence="5 6" key="1">
    <citation type="submission" date="2024-08" db="EMBL/GenBank/DDBJ databases">
        <title>Mycobacterium servetensis sp. nov., a novel rapid-growing mycobacterial species recovered from a human patient in Zaragoza, Spain.</title>
        <authorList>
            <person name="Tristancho-Baro A.I."/>
            <person name="Buenestado-Serrano S."/>
            <person name="Garcia De Viedma D."/>
            <person name="Milagro-Beamonte A."/>
            <person name="Burillo N."/>
            <person name="Sanz S."/>
            <person name="Lopez-Calleja A.I."/>
            <person name="Penas-Utrilla D."/>
            <person name="Guardingo M."/>
            <person name="Garcia M.J."/>
            <person name="Vinuelas-Bayon J."/>
        </authorList>
    </citation>
    <scope>NUCLEOTIDE SEQUENCE [LARGE SCALE GENOMIC DNA]</scope>
    <source>
        <strain evidence="6">HUMS_12744610</strain>
    </source>
</reference>
<comment type="caution">
    <text evidence="5">The sequence shown here is derived from an EMBL/GenBank/DDBJ whole genome shotgun (WGS) entry which is preliminary data.</text>
</comment>
<gene>
    <name evidence="5" type="ORF">AB8998_17785</name>
</gene>